<dbReference type="Proteomes" id="UP000008068">
    <property type="component" value="Unassembled WGS sequence"/>
</dbReference>
<dbReference type="InParanoid" id="G0MG43"/>
<protein>
    <submittedName>
        <fullName evidence="2">CBN-FBXA-134 protein</fullName>
    </submittedName>
</protein>
<dbReference type="InterPro" id="IPR040161">
    <property type="entry name" value="FB224"/>
</dbReference>
<dbReference type="OrthoDB" id="5793453at2759"/>
<sequence>MTPVTPPEPSLLTIPLELLNHITKDFDIETVQNFRKACRKFYHYASSDLPKFDSQLERLIISQYMFYKDTVEVNLRCTDGRSYNIIYRKYGNGCTVQYIDRELGIDRKRGLKFQDYAEVAGNDVGLILRNQRSAMKTLIVMNPEDNSLDLDLIGRKSAEQRLWKVLGAHLTSRKSLLQVEEFEPYITTYTNREPQLLSTLQYLDPRSLELLNLHRIHFGKGNKISLDAIVKTEHWKMASRIRMDSVWTDASLRDFLHFKEAKISIEKISVDEMVTLKEIRLQNPSLGAFEIKFKRLIQQPRLSYRLGPAYRSYEDIGDIRIWPIPNNDKKVHFGLKMGRKKCLTVQNSAVLHDIDEWAEVFLRFR</sequence>
<dbReference type="GO" id="GO:0045087">
    <property type="term" value="P:innate immune response"/>
    <property type="evidence" value="ECO:0007669"/>
    <property type="project" value="TreeGrafter"/>
</dbReference>
<dbReference type="InterPro" id="IPR002900">
    <property type="entry name" value="DUF38/FTH_CAE_spp"/>
</dbReference>
<evidence type="ECO:0000313" key="2">
    <source>
        <dbReference type="EMBL" id="EGT56553.1"/>
    </source>
</evidence>
<dbReference type="InterPro" id="IPR001810">
    <property type="entry name" value="F-box_dom"/>
</dbReference>
<dbReference type="FunCoup" id="G0MG43">
    <property type="interactions" value="2979"/>
</dbReference>
<dbReference type="AlphaFoldDB" id="G0MG43"/>
<gene>
    <name evidence="2" type="primary">Cbn-fbxa-134</name>
    <name evidence="2" type="ORF">CAEBREN_13080</name>
</gene>
<evidence type="ECO:0000259" key="1">
    <source>
        <dbReference type="PROSITE" id="PS50181"/>
    </source>
</evidence>
<feature type="domain" description="F-box" evidence="1">
    <location>
        <begin position="8"/>
        <end position="59"/>
    </location>
</feature>
<accession>G0MG43</accession>
<organism evidence="3">
    <name type="scientific">Caenorhabditis brenneri</name>
    <name type="common">Nematode worm</name>
    <dbReference type="NCBI Taxonomy" id="135651"/>
    <lineage>
        <taxon>Eukaryota</taxon>
        <taxon>Metazoa</taxon>
        <taxon>Ecdysozoa</taxon>
        <taxon>Nematoda</taxon>
        <taxon>Chromadorea</taxon>
        <taxon>Rhabditida</taxon>
        <taxon>Rhabditina</taxon>
        <taxon>Rhabditomorpha</taxon>
        <taxon>Rhabditoidea</taxon>
        <taxon>Rhabditidae</taxon>
        <taxon>Peloderinae</taxon>
        <taxon>Caenorhabditis</taxon>
    </lineage>
</organism>
<dbReference type="HOGENOM" id="CLU_030831_0_3_1"/>
<evidence type="ECO:0000313" key="3">
    <source>
        <dbReference type="Proteomes" id="UP000008068"/>
    </source>
</evidence>
<dbReference type="PANTHER" id="PTHR23015:SF4">
    <property type="entry name" value="DUF38 DOMAIN-CONTAINING PROTEIN-RELATED"/>
    <property type="match status" value="1"/>
</dbReference>
<dbReference type="OMA" id="MASRIRM"/>
<proteinExistence type="predicted"/>
<reference evidence="3" key="1">
    <citation type="submission" date="2011-07" db="EMBL/GenBank/DDBJ databases">
        <authorList>
            <consortium name="Caenorhabditis brenneri Sequencing and Analysis Consortium"/>
            <person name="Wilson R.K."/>
        </authorList>
    </citation>
    <scope>NUCLEOTIDE SEQUENCE [LARGE SCALE GENOMIC DNA]</scope>
    <source>
        <strain evidence="3">PB2801</strain>
    </source>
</reference>
<dbReference type="Pfam" id="PF01827">
    <property type="entry name" value="FTH"/>
    <property type="match status" value="1"/>
</dbReference>
<dbReference type="PANTHER" id="PTHR23015">
    <property type="entry name" value="UNCHARACTERIZED C.ELEGANS PROTEIN"/>
    <property type="match status" value="1"/>
</dbReference>
<dbReference type="EMBL" id="GL379793">
    <property type="protein sequence ID" value="EGT56553.1"/>
    <property type="molecule type" value="Genomic_DNA"/>
</dbReference>
<keyword evidence="3" id="KW-1185">Reference proteome</keyword>
<dbReference type="PROSITE" id="PS50181">
    <property type="entry name" value="FBOX"/>
    <property type="match status" value="1"/>
</dbReference>
<name>G0MG43_CAEBE</name>